<evidence type="ECO:0000313" key="3">
    <source>
        <dbReference type="Proteomes" id="UP000299102"/>
    </source>
</evidence>
<protein>
    <submittedName>
        <fullName evidence="2">Uncharacterized protein</fullName>
    </submittedName>
</protein>
<evidence type="ECO:0000256" key="1">
    <source>
        <dbReference type="SAM" id="MobiDB-lite"/>
    </source>
</evidence>
<dbReference type="AlphaFoldDB" id="A0A4C2A766"/>
<evidence type="ECO:0000313" key="2">
    <source>
        <dbReference type="EMBL" id="GBP96030.1"/>
    </source>
</evidence>
<proteinExistence type="predicted"/>
<gene>
    <name evidence="2" type="ORF">EVAR_71394_1</name>
</gene>
<accession>A0A4C2A766</accession>
<name>A0A4C2A766_EUMVA</name>
<keyword evidence="3" id="KW-1185">Reference proteome</keyword>
<sequence length="153" mass="16916">MIVLSKRASKHLARNATVTDRRHLKGVTGKTVETFSRAEDYETQSRDLQTAGDDKLVKLIFHASPPSRRETATRHWLSRALSTCFLLNFARKGSRFDSHGRRKGVSHNAISAFCRCRVAVKTTKVNEREARGGGSDETPPPAQAPTADVAMTP</sequence>
<reference evidence="2 3" key="1">
    <citation type="journal article" date="2019" name="Commun. Biol.">
        <title>The bagworm genome reveals a unique fibroin gene that provides high tensile strength.</title>
        <authorList>
            <person name="Kono N."/>
            <person name="Nakamura H."/>
            <person name="Ohtoshi R."/>
            <person name="Tomita M."/>
            <person name="Numata K."/>
            <person name="Arakawa K."/>
        </authorList>
    </citation>
    <scope>NUCLEOTIDE SEQUENCE [LARGE SCALE GENOMIC DNA]</scope>
</reference>
<feature type="region of interest" description="Disordered" evidence="1">
    <location>
        <begin position="125"/>
        <end position="153"/>
    </location>
</feature>
<dbReference type="Proteomes" id="UP000299102">
    <property type="component" value="Unassembled WGS sequence"/>
</dbReference>
<comment type="caution">
    <text evidence="2">The sequence shown here is derived from an EMBL/GenBank/DDBJ whole genome shotgun (WGS) entry which is preliminary data.</text>
</comment>
<dbReference type="EMBL" id="BGZK01002723">
    <property type="protein sequence ID" value="GBP96030.1"/>
    <property type="molecule type" value="Genomic_DNA"/>
</dbReference>
<organism evidence="2 3">
    <name type="scientific">Eumeta variegata</name>
    <name type="common">Bagworm moth</name>
    <name type="synonym">Eumeta japonica</name>
    <dbReference type="NCBI Taxonomy" id="151549"/>
    <lineage>
        <taxon>Eukaryota</taxon>
        <taxon>Metazoa</taxon>
        <taxon>Ecdysozoa</taxon>
        <taxon>Arthropoda</taxon>
        <taxon>Hexapoda</taxon>
        <taxon>Insecta</taxon>
        <taxon>Pterygota</taxon>
        <taxon>Neoptera</taxon>
        <taxon>Endopterygota</taxon>
        <taxon>Lepidoptera</taxon>
        <taxon>Glossata</taxon>
        <taxon>Ditrysia</taxon>
        <taxon>Tineoidea</taxon>
        <taxon>Psychidae</taxon>
        <taxon>Oiketicinae</taxon>
        <taxon>Eumeta</taxon>
    </lineage>
</organism>